<gene>
    <name evidence="2" type="ORF">G3M58_23530</name>
</gene>
<organism evidence="2">
    <name type="scientific">Streptomyces sp. SID7499</name>
    <dbReference type="NCBI Taxonomy" id="2706086"/>
    <lineage>
        <taxon>Bacteria</taxon>
        <taxon>Bacillati</taxon>
        <taxon>Actinomycetota</taxon>
        <taxon>Actinomycetes</taxon>
        <taxon>Kitasatosporales</taxon>
        <taxon>Streptomycetaceae</taxon>
        <taxon>Streptomyces</taxon>
    </lineage>
</organism>
<dbReference type="GO" id="GO:0031419">
    <property type="term" value="F:cobalamin binding"/>
    <property type="evidence" value="ECO:0007669"/>
    <property type="project" value="InterPro"/>
</dbReference>
<evidence type="ECO:0000259" key="1">
    <source>
        <dbReference type="PROSITE" id="PS51332"/>
    </source>
</evidence>
<dbReference type="InterPro" id="IPR036724">
    <property type="entry name" value="Cobalamin-bd_sf"/>
</dbReference>
<sequence>TVLHNAGYPVRIVDVRYTPNPLQAAYEQITEGTDVLGVCTFEDNFPFCRALMAMVRASHPDVPIICGGSLVTSAPSVFMSDTDCDIAVISEG</sequence>
<accession>A0A6G3WVH4</accession>
<evidence type="ECO:0000313" key="2">
    <source>
        <dbReference type="EMBL" id="NEE09417.1"/>
    </source>
</evidence>
<dbReference type="AlphaFoldDB" id="A0A6G3WVH4"/>
<comment type="caution">
    <text evidence="2">The sequence shown here is derived from an EMBL/GenBank/DDBJ whole genome shotgun (WGS) entry which is preliminary data.</text>
</comment>
<protein>
    <submittedName>
        <fullName evidence="2">Cobalamin B12-binding domain-containing protein</fullName>
    </submittedName>
</protein>
<dbReference type="Pfam" id="PF02310">
    <property type="entry name" value="B12-binding"/>
    <property type="match status" value="1"/>
</dbReference>
<reference evidence="2" key="1">
    <citation type="submission" date="2020-01" db="EMBL/GenBank/DDBJ databases">
        <title>Insect and environment-associated Actinomycetes.</title>
        <authorList>
            <person name="Currrie C."/>
            <person name="Chevrette M."/>
            <person name="Carlson C."/>
            <person name="Stubbendieck R."/>
            <person name="Wendt-Pienkowski E."/>
        </authorList>
    </citation>
    <scope>NUCLEOTIDE SEQUENCE</scope>
    <source>
        <strain evidence="2">SID7499</strain>
    </source>
</reference>
<dbReference type="InterPro" id="IPR006158">
    <property type="entry name" value="Cobalamin-bd"/>
</dbReference>
<proteinExistence type="predicted"/>
<feature type="non-terminal residue" evidence="2">
    <location>
        <position position="92"/>
    </location>
</feature>
<feature type="non-terminal residue" evidence="2">
    <location>
        <position position="1"/>
    </location>
</feature>
<dbReference type="PROSITE" id="PS51332">
    <property type="entry name" value="B12_BINDING"/>
    <property type="match status" value="1"/>
</dbReference>
<name>A0A6G3WVH4_9ACTN</name>
<feature type="domain" description="B12-binding" evidence="1">
    <location>
        <begin position="1"/>
        <end position="92"/>
    </location>
</feature>
<dbReference type="EMBL" id="JAAGMN010002386">
    <property type="protein sequence ID" value="NEE09417.1"/>
    <property type="molecule type" value="Genomic_DNA"/>
</dbReference>
<dbReference type="GO" id="GO:0046872">
    <property type="term" value="F:metal ion binding"/>
    <property type="evidence" value="ECO:0007669"/>
    <property type="project" value="InterPro"/>
</dbReference>
<dbReference type="SUPFAM" id="SSF52242">
    <property type="entry name" value="Cobalamin (vitamin B12)-binding domain"/>
    <property type="match status" value="1"/>
</dbReference>
<dbReference type="Gene3D" id="3.40.50.280">
    <property type="entry name" value="Cobalamin-binding domain"/>
    <property type="match status" value="1"/>
</dbReference>